<dbReference type="EMBL" id="METD01000001">
    <property type="protein sequence ID" value="OGB73442.1"/>
    <property type="molecule type" value="Genomic_DNA"/>
</dbReference>
<evidence type="ECO:0000256" key="5">
    <source>
        <dbReference type="PROSITE-ProRule" id="PRU00339"/>
    </source>
</evidence>
<evidence type="ECO:0000256" key="6">
    <source>
        <dbReference type="SAM" id="Phobius"/>
    </source>
</evidence>
<feature type="transmembrane region" description="Helical" evidence="6">
    <location>
        <begin position="347"/>
        <end position="367"/>
    </location>
</feature>
<sequence length="618" mass="69593">MARKNSLKLSIPNNLVALTTQEIIAMSFGFLLLLTPLLSTGLAPFSGVYDQNMWILVATGTFLVVGLLQWLRLSQRSFQWNLIDLLALGWGIWLLITTLTSINPTDSWFGGVHRTGSLSHWLALLTIYFLMRRLVPSFSSVWQTLQTTIIYSGTAVAIVGLAKLALGTQTSPELIGLLGNQNFTAYYLAITLVTTYVYWLTNRLNWRDPAILALLIQVVAIWYTNAKWIYFIVPVILVVILIVAIRHLHIHRAKQWLTAGLVGAGVITILGSFWLDGQAYFNFNFFSFTNRLHAWEVSWQASLDRPLFGWGLENYDNAFQANFQPKFEDAVGSTETLDRAHNFIFDYLVFTGWLGLILLLTWLGMAIAIGWQHIGKNPLAIWAIGVVITYICINLLGYETIATTALLMLALAYLGTLSKPIFTMPTRLIHPYVGLVGIALTIVLTMQFVIMPWIATRRAWQSALQFDLTKFNNALEIAPYLKPELAYYLIVPAYFPTEDMTPEFAGRLANYLEQIKGHRDDQPGYHLAIVKAWEMSNSPNRLQKMKNNLVAGMATYDNNNGYYWAFLSAIELKLGNTESALSAIERAKQLNPNSKFTADTEAYILSTINEQPTTDDTT</sequence>
<feature type="transmembrane region" description="Helical" evidence="6">
    <location>
        <begin position="404"/>
        <end position="422"/>
    </location>
</feature>
<dbReference type="InterPro" id="IPR007016">
    <property type="entry name" value="O-antigen_ligase-rel_domated"/>
</dbReference>
<evidence type="ECO:0000313" key="8">
    <source>
        <dbReference type="EMBL" id="OGB73442.1"/>
    </source>
</evidence>
<protein>
    <recommendedName>
        <fullName evidence="7">O-antigen ligase-related domain-containing protein</fullName>
    </recommendedName>
</protein>
<feature type="domain" description="O-antigen ligase-related" evidence="7">
    <location>
        <begin position="213"/>
        <end position="360"/>
    </location>
</feature>
<dbReference type="InterPro" id="IPR051533">
    <property type="entry name" value="WaaL-like"/>
</dbReference>
<dbReference type="Proteomes" id="UP000178085">
    <property type="component" value="Unassembled WGS sequence"/>
</dbReference>
<comment type="caution">
    <text evidence="8">The sequence shown here is derived from an EMBL/GenBank/DDBJ whole genome shotgun (WGS) entry which is preliminary data.</text>
</comment>
<evidence type="ECO:0000256" key="4">
    <source>
        <dbReference type="ARBA" id="ARBA00023136"/>
    </source>
</evidence>
<feature type="transmembrane region" description="Helical" evidence="6">
    <location>
        <begin position="53"/>
        <end position="71"/>
    </location>
</feature>
<comment type="subcellular location">
    <subcellularLocation>
        <location evidence="1">Membrane</location>
        <topology evidence="1">Multi-pass membrane protein</topology>
    </subcellularLocation>
</comment>
<feature type="transmembrane region" description="Helical" evidence="6">
    <location>
        <begin position="256"/>
        <end position="275"/>
    </location>
</feature>
<feature type="transmembrane region" description="Helical" evidence="6">
    <location>
        <begin position="178"/>
        <end position="199"/>
    </location>
</feature>
<evidence type="ECO:0000256" key="2">
    <source>
        <dbReference type="ARBA" id="ARBA00022692"/>
    </source>
</evidence>
<dbReference type="PANTHER" id="PTHR37422:SF23">
    <property type="entry name" value="TEICHURONIC ACID BIOSYNTHESIS PROTEIN TUAE"/>
    <property type="match status" value="1"/>
</dbReference>
<evidence type="ECO:0000256" key="3">
    <source>
        <dbReference type="ARBA" id="ARBA00022989"/>
    </source>
</evidence>
<dbReference type="Pfam" id="PF04932">
    <property type="entry name" value="Wzy_C"/>
    <property type="match status" value="1"/>
</dbReference>
<keyword evidence="2 6" id="KW-0812">Transmembrane</keyword>
<dbReference type="PANTHER" id="PTHR37422">
    <property type="entry name" value="TEICHURONIC ACID BIOSYNTHESIS PROTEIN TUAE"/>
    <property type="match status" value="1"/>
</dbReference>
<keyword evidence="4 6" id="KW-0472">Membrane</keyword>
<gene>
    <name evidence="8" type="ORF">A3K51_01085</name>
</gene>
<name>A0A1F4NRC8_UNCK3</name>
<proteinExistence type="predicted"/>
<feature type="transmembrane region" description="Helical" evidence="6">
    <location>
        <begin position="379"/>
        <end position="398"/>
    </location>
</feature>
<keyword evidence="3 6" id="KW-1133">Transmembrane helix</keyword>
<organism evidence="8 9">
    <name type="scientific">candidate division Kazan bacterium RIFCSPLOWO2_01_FULL_45_19</name>
    <dbReference type="NCBI Taxonomy" id="1798538"/>
    <lineage>
        <taxon>Bacteria</taxon>
        <taxon>Bacteria division Kazan-3B-28</taxon>
    </lineage>
</organism>
<dbReference type="GO" id="GO:0016020">
    <property type="term" value="C:membrane"/>
    <property type="evidence" value="ECO:0007669"/>
    <property type="project" value="UniProtKB-SubCell"/>
</dbReference>
<dbReference type="AlphaFoldDB" id="A0A1F4NRC8"/>
<evidence type="ECO:0000256" key="1">
    <source>
        <dbReference type="ARBA" id="ARBA00004141"/>
    </source>
</evidence>
<feature type="transmembrane region" description="Helical" evidence="6">
    <location>
        <begin position="118"/>
        <end position="135"/>
    </location>
</feature>
<feature type="transmembrane region" description="Helical" evidence="6">
    <location>
        <begin position="83"/>
        <end position="102"/>
    </location>
</feature>
<evidence type="ECO:0000313" key="9">
    <source>
        <dbReference type="Proteomes" id="UP000178085"/>
    </source>
</evidence>
<feature type="transmembrane region" description="Helical" evidence="6">
    <location>
        <begin position="434"/>
        <end position="455"/>
    </location>
</feature>
<feature type="transmembrane region" description="Helical" evidence="6">
    <location>
        <begin position="229"/>
        <end position="249"/>
    </location>
</feature>
<dbReference type="PROSITE" id="PS50005">
    <property type="entry name" value="TPR"/>
    <property type="match status" value="1"/>
</dbReference>
<dbReference type="InterPro" id="IPR019734">
    <property type="entry name" value="TPR_rpt"/>
</dbReference>
<accession>A0A1F4NRC8</accession>
<keyword evidence="5" id="KW-0802">TPR repeat</keyword>
<reference evidence="8 9" key="1">
    <citation type="journal article" date="2016" name="Nat. Commun.">
        <title>Thousands of microbial genomes shed light on interconnected biogeochemical processes in an aquifer system.</title>
        <authorList>
            <person name="Anantharaman K."/>
            <person name="Brown C.T."/>
            <person name="Hug L.A."/>
            <person name="Sharon I."/>
            <person name="Castelle C.J."/>
            <person name="Probst A.J."/>
            <person name="Thomas B.C."/>
            <person name="Singh A."/>
            <person name="Wilkins M.J."/>
            <person name="Karaoz U."/>
            <person name="Brodie E.L."/>
            <person name="Williams K.H."/>
            <person name="Hubbard S.S."/>
            <person name="Banfield J.F."/>
        </authorList>
    </citation>
    <scope>NUCLEOTIDE SEQUENCE [LARGE SCALE GENOMIC DNA]</scope>
</reference>
<feature type="repeat" description="TPR" evidence="5">
    <location>
        <begin position="561"/>
        <end position="594"/>
    </location>
</feature>
<feature type="transmembrane region" description="Helical" evidence="6">
    <location>
        <begin position="147"/>
        <end position="166"/>
    </location>
</feature>
<evidence type="ECO:0000259" key="7">
    <source>
        <dbReference type="Pfam" id="PF04932"/>
    </source>
</evidence>